<keyword evidence="2" id="KW-1185">Reference proteome</keyword>
<dbReference type="EMBL" id="ML975391">
    <property type="protein sequence ID" value="KAF1830587.1"/>
    <property type="molecule type" value="Genomic_DNA"/>
</dbReference>
<dbReference type="AlphaFoldDB" id="A0A6A5K6X2"/>
<proteinExistence type="predicted"/>
<protein>
    <submittedName>
        <fullName evidence="1">Uncharacterized protein</fullName>
    </submittedName>
</protein>
<organism evidence="1 2">
    <name type="scientific">Decorospora gaudefroyi</name>
    <dbReference type="NCBI Taxonomy" id="184978"/>
    <lineage>
        <taxon>Eukaryota</taxon>
        <taxon>Fungi</taxon>
        <taxon>Dikarya</taxon>
        <taxon>Ascomycota</taxon>
        <taxon>Pezizomycotina</taxon>
        <taxon>Dothideomycetes</taxon>
        <taxon>Pleosporomycetidae</taxon>
        <taxon>Pleosporales</taxon>
        <taxon>Pleosporineae</taxon>
        <taxon>Pleosporaceae</taxon>
        <taxon>Decorospora</taxon>
    </lineage>
</organism>
<evidence type="ECO:0000313" key="2">
    <source>
        <dbReference type="Proteomes" id="UP000800040"/>
    </source>
</evidence>
<reference evidence="1" key="1">
    <citation type="submission" date="2020-01" db="EMBL/GenBank/DDBJ databases">
        <authorList>
            <consortium name="DOE Joint Genome Institute"/>
            <person name="Haridas S."/>
            <person name="Albert R."/>
            <person name="Binder M."/>
            <person name="Bloem J."/>
            <person name="Labutti K."/>
            <person name="Salamov A."/>
            <person name="Andreopoulos B."/>
            <person name="Baker S.E."/>
            <person name="Barry K."/>
            <person name="Bills G."/>
            <person name="Bluhm B.H."/>
            <person name="Cannon C."/>
            <person name="Castanera R."/>
            <person name="Culley D.E."/>
            <person name="Daum C."/>
            <person name="Ezra D."/>
            <person name="Gonzalez J.B."/>
            <person name="Henrissat B."/>
            <person name="Kuo A."/>
            <person name="Liang C."/>
            <person name="Lipzen A."/>
            <person name="Lutzoni F."/>
            <person name="Magnuson J."/>
            <person name="Mondo S."/>
            <person name="Nolan M."/>
            <person name="Ohm R."/>
            <person name="Pangilinan J."/>
            <person name="Park H.-J."/>
            <person name="Ramirez L."/>
            <person name="Alfaro M."/>
            <person name="Sun H."/>
            <person name="Tritt A."/>
            <person name="Yoshinaga Y."/>
            <person name="Zwiers L.-H."/>
            <person name="Turgeon B.G."/>
            <person name="Goodwin S.B."/>
            <person name="Spatafora J.W."/>
            <person name="Crous P.W."/>
            <person name="Grigoriev I.V."/>
        </authorList>
    </citation>
    <scope>NUCLEOTIDE SEQUENCE</scope>
    <source>
        <strain evidence="1">P77</strain>
    </source>
</reference>
<accession>A0A6A5K6X2</accession>
<sequence length="162" mass="18334">MTLMIKHTNPLPPPPLGYQARARLIAPMNVAQPPRLASFTTTRISKELNRFRFLPGVHVGDVGGTHHTKGFSWRRRGRDVGSLAPLDRGVGTMRVVRYKRRFFSGEGRGGEIIHRLGLKRCTVYIPNPRLAHGFDLKSGGICRSERLVGRYARFSYKGRLER</sequence>
<gene>
    <name evidence="1" type="ORF">BDW02DRAFT_572881</name>
</gene>
<dbReference type="Proteomes" id="UP000800040">
    <property type="component" value="Unassembled WGS sequence"/>
</dbReference>
<name>A0A6A5K6X2_9PLEO</name>
<evidence type="ECO:0000313" key="1">
    <source>
        <dbReference type="EMBL" id="KAF1830587.1"/>
    </source>
</evidence>